<dbReference type="OrthoDB" id="3014581at2759"/>
<sequence length="696" mass="78503">MGRQWRQRPIACQSCRRRKIRCSRQFPCSNCTSRGIRCVQFYEPLAPEPEPEENDSGETKSGNVSNVEIQARLDRLESWITGLGPGSGPSTNRIEIPLSGHSHAQPLSPPLSSTVQHLSEDALWFGGKFLCKKAKCIPPDAGFLDVGISYHLSPIRLIKKPYSIVQDATSSLGPLATGCREMCLTLPLYQETCLILSTFIEECAILSPIFHVPSLLVSIQSIYASVQQQTPIDREDLLLLMSIIASVTYVCSPDDDVSKLFSNHLEANTQCATWVAASFALSDEVKRRGQSSILCLQGQNILFKVSSYIEGSSVRTRSLISTSIAMARDLGLHRIDLPGNKADSIGLASGMEMEIARRLWWDLVIIDWLLALFPGSHEGVYTIHPRHMAVRKPSIIRDGNDATPSPQEHDLQSDVSYFLERIRLAEQGRTYIDRCPISHANTDAYYQETLQYDARLEQYQQELPPFFSINKLYERPPSQTQENPSLIVQRIQINCMVYVIRCFLHLQYLSLSSIDPKYAPSRASCFACASHIVRLHREVKSQYPWIISRLKATTFLRSLILASAVFLLDVCSGTEIRDLARERPDMLDAWRFMSDLQEDSNLVEQFFEFASQMLRKYGVSETIVAGLAAQRAGHLETERVSREMQDVAETYTDGGDKQMGVGSMDMDQRWQTLDADFDLKTMSWDNVLWGFDAILM</sequence>
<evidence type="ECO:0000313" key="6">
    <source>
        <dbReference type="Proteomes" id="UP000078397"/>
    </source>
</evidence>
<dbReference type="GO" id="GO:0000981">
    <property type="term" value="F:DNA-binding transcription factor activity, RNA polymerase II-specific"/>
    <property type="evidence" value="ECO:0007669"/>
    <property type="project" value="InterPro"/>
</dbReference>
<evidence type="ECO:0000256" key="3">
    <source>
        <dbReference type="ARBA" id="ARBA00023242"/>
    </source>
</evidence>
<dbReference type="AlphaFoldDB" id="A0A179FBZ2"/>
<evidence type="ECO:0000313" key="5">
    <source>
        <dbReference type="EMBL" id="OAQ63085.1"/>
    </source>
</evidence>
<keyword evidence="5" id="KW-0238">DNA-binding</keyword>
<dbReference type="STRING" id="1380566.A0A179FBZ2"/>
<evidence type="ECO:0000256" key="1">
    <source>
        <dbReference type="ARBA" id="ARBA00004123"/>
    </source>
</evidence>
<dbReference type="GO" id="GO:0003677">
    <property type="term" value="F:DNA binding"/>
    <property type="evidence" value="ECO:0007669"/>
    <property type="project" value="UniProtKB-KW"/>
</dbReference>
<dbReference type="InterPro" id="IPR001138">
    <property type="entry name" value="Zn2Cys6_DnaBD"/>
</dbReference>
<comment type="subcellular location">
    <subcellularLocation>
        <location evidence="1">Nucleus</location>
    </subcellularLocation>
</comment>
<dbReference type="EMBL" id="LSBJ02000006">
    <property type="protein sequence ID" value="OAQ63085.1"/>
    <property type="molecule type" value="Genomic_DNA"/>
</dbReference>
<accession>A0A179FBZ2</accession>
<dbReference type="PANTHER" id="PTHR31001">
    <property type="entry name" value="UNCHARACTERIZED TRANSCRIPTIONAL REGULATORY PROTEIN"/>
    <property type="match status" value="1"/>
</dbReference>
<dbReference type="GO" id="GO:0005634">
    <property type="term" value="C:nucleus"/>
    <property type="evidence" value="ECO:0007669"/>
    <property type="project" value="UniProtKB-SubCell"/>
</dbReference>
<keyword evidence="2" id="KW-0479">Metal-binding</keyword>
<dbReference type="CDD" id="cd12148">
    <property type="entry name" value="fungal_TF_MHR"/>
    <property type="match status" value="1"/>
</dbReference>
<dbReference type="InterPro" id="IPR036864">
    <property type="entry name" value="Zn2-C6_fun-type_DNA-bd_sf"/>
</dbReference>
<dbReference type="RefSeq" id="XP_018140665.1">
    <property type="nucleotide sequence ID" value="XM_018287598.1"/>
</dbReference>
<dbReference type="InterPro" id="IPR007219">
    <property type="entry name" value="XnlR_reg_dom"/>
</dbReference>
<dbReference type="Pfam" id="PF00172">
    <property type="entry name" value="Zn_clus"/>
    <property type="match status" value="1"/>
</dbReference>
<dbReference type="GO" id="GO:0008270">
    <property type="term" value="F:zinc ion binding"/>
    <property type="evidence" value="ECO:0007669"/>
    <property type="project" value="InterPro"/>
</dbReference>
<dbReference type="PROSITE" id="PS50048">
    <property type="entry name" value="ZN2_CY6_FUNGAL_2"/>
    <property type="match status" value="1"/>
</dbReference>
<dbReference type="PANTHER" id="PTHR31001:SF90">
    <property type="entry name" value="CENTROMERE DNA-BINDING PROTEIN COMPLEX CBF3 SUBUNIT B"/>
    <property type="match status" value="1"/>
</dbReference>
<dbReference type="PROSITE" id="PS00463">
    <property type="entry name" value="ZN2_CY6_FUNGAL_1"/>
    <property type="match status" value="1"/>
</dbReference>
<evidence type="ECO:0000259" key="4">
    <source>
        <dbReference type="PROSITE" id="PS50048"/>
    </source>
</evidence>
<organism evidence="5 6">
    <name type="scientific">Pochonia chlamydosporia 170</name>
    <dbReference type="NCBI Taxonomy" id="1380566"/>
    <lineage>
        <taxon>Eukaryota</taxon>
        <taxon>Fungi</taxon>
        <taxon>Dikarya</taxon>
        <taxon>Ascomycota</taxon>
        <taxon>Pezizomycotina</taxon>
        <taxon>Sordariomycetes</taxon>
        <taxon>Hypocreomycetidae</taxon>
        <taxon>Hypocreales</taxon>
        <taxon>Clavicipitaceae</taxon>
        <taxon>Pochonia</taxon>
    </lineage>
</organism>
<keyword evidence="6" id="KW-1185">Reference proteome</keyword>
<dbReference type="GO" id="GO:0006351">
    <property type="term" value="P:DNA-templated transcription"/>
    <property type="evidence" value="ECO:0007669"/>
    <property type="project" value="InterPro"/>
</dbReference>
<dbReference type="Gene3D" id="4.10.240.10">
    <property type="entry name" value="Zn(2)-C6 fungal-type DNA-binding domain"/>
    <property type="match status" value="1"/>
</dbReference>
<feature type="domain" description="Zn(2)-C6 fungal-type" evidence="4">
    <location>
        <begin position="11"/>
        <end position="40"/>
    </location>
</feature>
<keyword evidence="3" id="KW-0539">Nucleus</keyword>
<dbReference type="Proteomes" id="UP000078397">
    <property type="component" value="Unassembled WGS sequence"/>
</dbReference>
<dbReference type="Pfam" id="PF04082">
    <property type="entry name" value="Fungal_trans"/>
    <property type="match status" value="1"/>
</dbReference>
<dbReference type="KEGG" id="pchm:VFPPC_08991"/>
<proteinExistence type="predicted"/>
<name>A0A179FBZ2_METCM</name>
<dbReference type="GeneID" id="28851592"/>
<dbReference type="SUPFAM" id="SSF57701">
    <property type="entry name" value="Zn2/Cys6 DNA-binding domain"/>
    <property type="match status" value="1"/>
</dbReference>
<gene>
    <name evidence="5" type="ORF">VFPPC_08991</name>
</gene>
<reference evidence="5 6" key="1">
    <citation type="journal article" date="2016" name="PLoS Pathog.">
        <title>Biosynthesis of antibiotic leucinostatins in bio-control fungus Purpureocillium lilacinum and their inhibition on phytophthora revealed by genome mining.</title>
        <authorList>
            <person name="Wang G."/>
            <person name="Liu Z."/>
            <person name="Lin R."/>
            <person name="Li E."/>
            <person name="Mao Z."/>
            <person name="Ling J."/>
            <person name="Yang Y."/>
            <person name="Yin W.B."/>
            <person name="Xie B."/>
        </authorList>
    </citation>
    <scope>NUCLEOTIDE SEQUENCE [LARGE SCALE GENOMIC DNA]</scope>
    <source>
        <strain evidence="5">170</strain>
    </source>
</reference>
<evidence type="ECO:0000256" key="2">
    <source>
        <dbReference type="ARBA" id="ARBA00022723"/>
    </source>
</evidence>
<dbReference type="SMART" id="SM00066">
    <property type="entry name" value="GAL4"/>
    <property type="match status" value="1"/>
</dbReference>
<comment type="caution">
    <text evidence="5">The sequence shown here is derived from an EMBL/GenBank/DDBJ whole genome shotgun (WGS) entry which is preliminary data.</text>
</comment>
<protein>
    <submittedName>
        <fullName evidence="5">Zn(2)-C6 fungal-type DNA-binding domain-containing protein</fullName>
    </submittedName>
</protein>
<dbReference type="CDD" id="cd00067">
    <property type="entry name" value="GAL4"/>
    <property type="match status" value="1"/>
</dbReference>
<dbReference type="InterPro" id="IPR050613">
    <property type="entry name" value="Sec_Metabolite_Reg"/>
</dbReference>